<keyword evidence="4" id="KW-1185">Reference proteome</keyword>
<name>A0A8H5BA81_9AGAR</name>
<dbReference type="PANTHER" id="PTHR40465">
    <property type="entry name" value="CHROMOSOME 1, WHOLE GENOME SHOTGUN SEQUENCE"/>
    <property type="match status" value="1"/>
</dbReference>
<dbReference type="AlphaFoldDB" id="A0A8H5BA81"/>
<feature type="transmembrane region" description="Helical" evidence="2">
    <location>
        <begin position="26"/>
        <end position="46"/>
    </location>
</feature>
<feature type="transmembrane region" description="Helical" evidence="2">
    <location>
        <begin position="94"/>
        <end position="116"/>
    </location>
</feature>
<feature type="transmembrane region" description="Helical" evidence="2">
    <location>
        <begin position="167"/>
        <end position="189"/>
    </location>
</feature>
<proteinExistence type="predicted"/>
<sequence length="279" mass="31300">MVDSITAVKSAGLVLQTSDNLGAMEIGTFVGLILYGVTLAQGYVYFAKYKSDPVYMRAMVAFLMFLETLYTFFTAYAIYLDTVTDWAKAQLNSYPISITALLESMIIVMVQTFFVYRIHRITRRVVLPFFLFLLVLARFGTSMAITVLALLDVPKRPNGLIFHDDRALITAVLASGAATDLLIAVALSYDLRKMVTELTAARTTKALNRLIRWSLRYVEHLNVRQLNHANSTAVSKDEASINSSTTHVQRDPKPNMDLNISQKVYNLSETFPVVQLHIL</sequence>
<dbReference type="EMBL" id="JAACJJ010000029">
    <property type="protein sequence ID" value="KAF5319536.1"/>
    <property type="molecule type" value="Genomic_DNA"/>
</dbReference>
<feature type="transmembrane region" description="Helical" evidence="2">
    <location>
        <begin position="128"/>
        <end position="151"/>
    </location>
</feature>
<reference evidence="3 4" key="1">
    <citation type="journal article" date="2020" name="ISME J.">
        <title>Uncovering the hidden diversity of litter-decomposition mechanisms in mushroom-forming fungi.</title>
        <authorList>
            <person name="Floudas D."/>
            <person name="Bentzer J."/>
            <person name="Ahren D."/>
            <person name="Johansson T."/>
            <person name="Persson P."/>
            <person name="Tunlid A."/>
        </authorList>
    </citation>
    <scope>NUCLEOTIDE SEQUENCE [LARGE SCALE GENOMIC DNA]</scope>
    <source>
        <strain evidence="3 4">CBS 101986</strain>
    </source>
</reference>
<feature type="region of interest" description="Disordered" evidence="1">
    <location>
        <begin position="234"/>
        <end position="255"/>
    </location>
</feature>
<evidence type="ECO:0000313" key="4">
    <source>
        <dbReference type="Proteomes" id="UP000567179"/>
    </source>
</evidence>
<accession>A0A8H5BA81</accession>
<evidence type="ECO:0000313" key="3">
    <source>
        <dbReference type="EMBL" id="KAF5319536.1"/>
    </source>
</evidence>
<dbReference type="Proteomes" id="UP000567179">
    <property type="component" value="Unassembled WGS sequence"/>
</dbReference>
<dbReference type="OrthoDB" id="3231781at2759"/>
<keyword evidence="2" id="KW-0812">Transmembrane</keyword>
<keyword evidence="2" id="KW-1133">Transmembrane helix</keyword>
<feature type="transmembrane region" description="Helical" evidence="2">
    <location>
        <begin position="58"/>
        <end position="79"/>
    </location>
</feature>
<dbReference type="PANTHER" id="PTHR40465:SF1">
    <property type="entry name" value="DUF6534 DOMAIN-CONTAINING PROTEIN"/>
    <property type="match status" value="1"/>
</dbReference>
<feature type="compositionally biased region" description="Polar residues" evidence="1">
    <location>
        <begin position="234"/>
        <end position="247"/>
    </location>
</feature>
<organism evidence="3 4">
    <name type="scientific">Psilocybe cf. subviscida</name>
    <dbReference type="NCBI Taxonomy" id="2480587"/>
    <lineage>
        <taxon>Eukaryota</taxon>
        <taxon>Fungi</taxon>
        <taxon>Dikarya</taxon>
        <taxon>Basidiomycota</taxon>
        <taxon>Agaricomycotina</taxon>
        <taxon>Agaricomycetes</taxon>
        <taxon>Agaricomycetidae</taxon>
        <taxon>Agaricales</taxon>
        <taxon>Agaricineae</taxon>
        <taxon>Strophariaceae</taxon>
        <taxon>Psilocybe</taxon>
    </lineage>
</organism>
<evidence type="ECO:0000256" key="2">
    <source>
        <dbReference type="SAM" id="Phobius"/>
    </source>
</evidence>
<protein>
    <submittedName>
        <fullName evidence="3">Uncharacterized protein</fullName>
    </submittedName>
</protein>
<keyword evidence="2" id="KW-0472">Membrane</keyword>
<comment type="caution">
    <text evidence="3">The sequence shown here is derived from an EMBL/GenBank/DDBJ whole genome shotgun (WGS) entry which is preliminary data.</text>
</comment>
<gene>
    <name evidence="3" type="ORF">D9619_008330</name>
</gene>
<evidence type="ECO:0000256" key="1">
    <source>
        <dbReference type="SAM" id="MobiDB-lite"/>
    </source>
</evidence>